<dbReference type="PANTHER" id="PTHR36480">
    <property type="entry name" value="OS06G0118900 PROTEIN-RELATED"/>
    <property type="match status" value="1"/>
</dbReference>
<reference evidence="2" key="1">
    <citation type="submission" date="2020-05" db="EMBL/GenBank/DDBJ databases">
        <title>WGS assembly of Panicum virgatum.</title>
        <authorList>
            <person name="Lovell J.T."/>
            <person name="Jenkins J."/>
            <person name="Shu S."/>
            <person name="Juenger T.E."/>
            <person name="Schmutz J."/>
        </authorList>
    </citation>
    <scope>NUCLEOTIDE SEQUENCE</scope>
    <source>
        <strain evidence="2">AP13</strain>
    </source>
</reference>
<evidence type="ECO:0000256" key="1">
    <source>
        <dbReference type="SAM" id="Phobius"/>
    </source>
</evidence>
<dbReference type="AlphaFoldDB" id="A0A8T0UIQ1"/>
<protein>
    <submittedName>
        <fullName evidence="2">Uncharacterized protein</fullName>
    </submittedName>
</protein>
<dbReference type="EMBL" id="CM029042">
    <property type="protein sequence ID" value="KAG2620966.1"/>
    <property type="molecule type" value="Genomic_DNA"/>
</dbReference>
<sequence>MAAAADAVGRKSAFRRGLDATRLAVATAVTVLIVVTVAYAITVVFRSDELSLSVTGGIINVGQKVAATPATNATMRLTFSIQANNPGGRARFYYTGISGLMFLVNNSTSKDNIAYFKKGLKGMDVAPDSMLLTGVDVGITNITQIAPYFDELYNNSIFSNAMVKLNGTLTVGLYSVRNETSTKVYYCWPLTIGNASTPDTDENVPCVPDNDPTK</sequence>
<gene>
    <name evidence="2" type="ORF">PVAP13_3NG151700</name>
</gene>
<name>A0A8T0UIQ1_PANVG</name>
<accession>A0A8T0UIQ1</accession>
<dbReference type="PANTHER" id="PTHR36480:SF10">
    <property type="entry name" value="LATE EMBRYOGENESIS ABUNDANT PROTEIN LEA-2 SUBGROUP DOMAIN-CONTAINING PROTEIN"/>
    <property type="match status" value="1"/>
</dbReference>
<feature type="transmembrane region" description="Helical" evidence="1">
    <location>
        <begin position="20"/>
        <end position="45"/>
    </location>
</feature>
<evidence type="ECO:0000313" key="2">
    <source>
        <dbReference type="EMBL" id="KAG2620966.1"/>
    </source>
</evidence>
<keyword evidence="1" id="KW-1133">Transmembrane helix</keyword>
<organism evidence="2 3">
    <name type="scientific">Panicum virgatum</name>
    <name type="common">Blackwell switchgrass</name>
    <dbReference type="NCBI Taxonomy" id="38727"/>
    <lineage>
        <taxon>Eukaryota</taxon>
        <taxon>Viridiplantae</taxon>
        <taxon>Streptophyta</taxon>
        <taxon>Embryophyta</taxon>
        <taxon>Tracheophyta</taxon>
        <taxon>Spermatophyta</taxon>
        <taxon>Magnoliopsida</taxon>
        <taxon>Liliopsida</taxon>
        <taxon>Poales</taxon>
        <taxon>Poaceae</taxon>
        <taxon>PACMAD clade</taxon>
        <taxon>Panicoideae</taxon>
        <taxon>Panicodae</taxon>
        <taxon>Paniceae</taxon>
        <taxon>Panicinae</taxon>
        <taxon>Panicum</taxon>
        <taxon>Panicum sect. Hiantes</taxon>
    </lineage>
</organism>
<keyword evidence="1" id="KW-0812">Transmembrane</keyword>
<proteinExistence type="predicted"/>
<keyword evidence="3" id="KW-1185">Reference proteome</keyword>
<evidence type="ECO:0000313" key="3">
    <source>
        <dbReference type="Proteomes" id="UP000823388"/>
    </source>
</evidence>
<comment type="caution">
    <text evidence="2">The sequence shown here is derived from an EMBL/GenBank/DDBJ whole genome shotgun (WGS) entry which is preliminary data.</text>
</comment>
<dbReference type="Proteomes" id="UP000823388">
    <property type="component" value="Chromosome 3N"/>
</dbReference>
<keyword evidence="1" id="KW-0472">Membrane</keyword>